<dbReference type="PIRSF" id="PIRSF037495">
    <property type="entry name" value="Opine_OX_OoxA/HcnB"/>
    <property type="match status" value="1"/>
</dbReference>
<evidence type="ECO:0000259" key="2">
    <source>
        <dbReference type="Pfam" id="PF07992"/>
    </source>
</evidence>
<sequence>MSELRTIDLAIVGAGPAGLAAALAASDQGLSVVVIDEQPEIGGQIFRQPPRSFKAAPSSAFRSYPFGTKLLEQARGDSRIRFQLGTTAWGVFEPRDGGRGVALGLSSQDGGLMLRSKALLIATGAHDMPVAFPGWTLPGVMAAGGVQTLLKSQHVLSAKRYVLAGSHPLIFVLAEQLLKAGAEIAEVAIARPFPGLSEMLRAIPALPGQGRVVADLMRSLLALRRHKVPLSFSTSVRRAEGTEEGVARVVLQSVDGDGKLEKGTERTIDGIDGVAIGYGLLASTELARQAGCAVHWAPDRGGWVVGHDDDMQTSRTDIYVAGEPAGIGGARRAFLQGKLAGLTIGAAVKGSDPASKAIRDAKAAVSSTDTFATTMSQSFAPNLTLLASLADDETILCRCEEVASKEVDAFLKQSPFVTSVNAVKLGCRTGMGPCQGRYCQLSVAMRVADRCNLPVESVGQFTAQAPIRPVPLKHLAKLGLD</sequence>
<protein>
    <submittedName>
        <fullName evidence="3">Putative oxidoreductase</fullName>
    </submittedName>
</protein>
<dbReference type="EMBL" id="BBJU01000007">
    <property type="protein sequence ID" value="GAK69570.1"/>
    <property type="molecule type" value="Genomic_DNA"/>
</dbReference>
<dbReference type="SUPFAM" id="SSF51905">
    <property type="entry name" value="FAD/NAD(P)-binding domain"/>
    <property type="match status" value="1"/>
</dbReference>
<dbReference type="PANTHER" id="PTHR42949">
    <property type="entry name" value="ANAEROBIC GLYCEROL-3-PHOSPHATE DEHYDROGENASE SUBUNIT B"/>
    <property type="match status" value="1"/>
</dbReference>
<organism evidence="3 4">
    <name type="scientific">Agrobacterium rubi TR3 = NBRC 13261</name>
    <dbReference type="NCBI Taxonomy" id="1368415"/>
    <lineage>
        <taxon>Bacteria</taxon>
        <taxon>Pseudomonadati</taxon>
        <taxon>Pseudomonadota</taxon>
        <taxon>Alphaproteobacteria</taxon>
        <taxon>Hyphomicrobiales</taxon>
        <taxon>Rhizobiaceae</taxon>
        <taxon>Rhizobium/Agrobacterium group</taxon>
        <taxon>Agrobacterium</taxon>
    </lineage>
</organism>
<feature type="domain" description="FAD/NAD(P)-binding" evidence="2">
    <location>
        <begin position="8"/>
        <end position="335"/>
    </location>
</feature>
<dbReference type="InterPro" id="IPR036188">
    <property type="entry name" value="FAD/NAD-bd_sf"/>
</dbReference>
<dbReference type="InterPro" id="IPR017224">
    <property type="entry name" value="Opine_Oxase_asu/HCN_bsu"/>
</dbReference>
<dbReference type="Gene3D" id="1.10.10.1100">
    <property type="entry name" value="BFD-like [2Fe-2S]-binding domain"/>
    <property type="match status" value="1"/>
</dbReference>
<dbReference type="PRINTS" id="PR00411">
    <property type="entry name" value="PNDRDTASEI"/>
</dbReference>
<dbReference type="Proteomes" id="UP000028701">
    <property type="component" value="Unassembled WGS sequence"/>
</dbReference>
<reference evidence="3 4" key="1">
    <citation type="submission" date="2014-08" db="EMBL/GenBank/DDBJ databases">
        <title>Whole genome shotgun sequence of Rhizobium rubi NBRC 13261.</title>
        <authorList>
            <person name="Katano-Makiyama Y."/>
            <person name="Hosoyama A."/>
            <person name="Hashimoto M."/>
            <person name="Hosoyama Y."/>
            <person name="Noguchi M."/>
            <person name="Tsuchikane K."/>
            <person name="Uohara A."/>
            <person name="Ohji S."/>
            <person name="Ichikawa N."/>
            <person name="Kimura A."/>
            <person name="Yamazoe A."/>
            <person name="Fujita N."/>
        </authorList>
    </citation>
    <scope>NUCLEOTIDE SEQUENCE [LARGE SCALE GENOMIC DNA]</scope>
    <source>
        <strain evidence="3 4">NBRC 13261</strain>
    </source>
</reference>
<evidence type="ECO:0000313" key="4">
    <source>
        <dbReference type="Proteomes" id="UP000028701"/>
    </source>
</evidence>
<gene>
    <name evidence="3" type="ORF">RRU01S_07_00950</name>
</gene>
<dbReference type="AlphaFoldDB" id="A0A081CSC4"/>
<dbReference type="PRINTS" id="PR00368">
    <property type="entry name" value="FADPNR"/>
</dbReference>
<dbReference type="RefSeq" id="WP_045229163.1">
    <property type="nucleotide sequence ID" value="NZ_BBJU01000007.1"/>
</dbReference>
<dbReference type="InterPro" id="IPR023753">
    <property type="entry name" value="FAD/NAD-binding_dom"/>
</dbReference>
<proteinExistence type="predicted"/>
<name>A0A081CSC4_9HYPH</name>
<dbReference type="eggNOG" id="COG0446">
    <property type="taxonomic scope" value="Bacteria"/>
</dbReference>
<accession>A0A081CSC4</accession>
<dbReference type="InterPro" id="IPR041854">
    <property type="entry name" value="BFD-like_2Fe2S-bd_dom_sf"/>
</dbReference>
<dbReference type="GO" id="GO:0016491">
    <property type="term" value="F:oxidoreductase activity"/>
    <property type="evidence" value="ECO:0007669"/>
    <property type="project" value="UniProtKB-KW"/>
</dbReference>
<dbReference type="CDD" id="cd19946">
    <property type="entry name" value="GlpA-like_Fer2_BFD-like"/>
    <property type="match status" value="1"/>
</dbReference>
<dbReference type="Gene3D" id="3.50.50.60">
    <property type="entry name" value="FAD/NAD(P)-binding domain"/>
    <property type="match status" value="2"/>
</dbReference>
<evidence type="ECO:0000313" key="3">
    <source>
        <dbReference type="EMBL" id="GAK69570.1"/>
    </source>
</evidence>
<comment type="caution">
    <text evidence="3">The sequence shown here is derived from an EMBL/GenBank/DDBJ whole genome shotgun (WGS) entry which is preliminary data.</text>
</comment>
<dbReference type="InterPro" id="IPR051691">
    <property type="entry name" value="Metab_Enz_Cyan_OpOx_G3PDH"/>
</dbReference>
<keyword evidence="1" id="KW-0560">Oxidoreductase</keyword>
<evidence type="ECO:0000256" key="1">
    <source>
        <dbReference type="ARBA" id="ARBA00023002"/>
    </source>
</evidence>
<dbReference type="PANTHER" id="PTHR42949:SF3">
    <property type="entry name" value="ANAEROBIC GLYCEROL-3-PHOSPHATE DEHYDROGENASE SUBUNIT B"/>
    <property type="match status" value="1"/>
</dbReference>
<dbReference type="Pfam" id="PF07992">
    <property type="entry name" value="Pyr_redox_2"/>
    <property type="match status" value="1"/>
</dbReference>